<dbReference type="InterPro" id="IPR038765">
    <property type="entry name" value="Papain-like_cys_pep_sf"/>
</dbReference>
<dbReference type="SUPFAM" id="SSF54001">
    <property type="entry name" value="Cysteine proteinases"/>
    <property type="match status" value="1"/>
</dbReference>
<sequence>MRLRTRTLTALFAGVLPAVLMTGMFGTTALAESSEVAAYSAVSRSTAGFTEINGSWYYLDASGNMLTGWQEYDDNWYYMGSDGKMLTGWQQIGGKWYYLYASGRMATGWAEVDGKWYYFNGGGVMKTGWLETGGKWYFFNGGGVMRTGWVSNGGKWYYMDANGVMQTGWLKKDGSWYYLDSNGVMQTGSKKIDGVSYTFSSDGVLTSGNPPASASDFDPESVRSVLDGASLTPRSTADSELNKLVSKWISSNLSSSMSTWEKVKTIYDELLKMEYGTPDDSVIDTSGMTMDELMSLYFDGPEYNARLLLLTKTGTEEHFAAELATLLRAIGLDAQVAEGIIYQDSALTNGTPSSWVTVKIGSKNYIFDVASDLRAGGGYGGFCRTASELGNRYQQSDIFAFQAEKTYSA</sequence>
<evidence type="ECO:0000256" key="2">
    <source>
        <dbReference type="PROSITE-ProRule" id="PRU00591"/>
    </source>
</evidence>
<dbReference type="Pfam" id="PF01841">
    <property type="entry name" value="Transglut_core"/>
    <property type="match status" value="1"/>
</dbReference>
<evidence type="ECO:0000256" key="1">
    <source>
        <dbReference type="ARBA" id="ARBA00022737"/>
    </source>
</evidence>
<evidence type="ECO:0000313" key="4">
    <source>
        <dbReference type="EMBL" id="HIT95234.1"/>
    </source>
</evidence>
<dbReference type="SUPFAM" id="SSF69360">
    <property type="entry name" value="Cell wall binding repeat"/>
    <property type="match status" value="1"/>
</dbReference>
<dbReference type="PROSITE" id="PS51170">
    <property type="entry name" value="CW"/>
    <property type="match status" value="7"/>
</dbReference>
<dbReference type="AlphaFoldDB" id="A0A9D1H9J6"/>
<feature type="repeat" description="Cell wall-binding" evidence="2">
    <location>
        <begin position="86"/>
        <end position="105"/>
    </location>
</feature>
<accession>A0A9D1H9J6</accession>
<gene>
    <name evidence="4" type="ORF">IAC43_08605</name>
</gene>
<dbReference type="EMBL" id="DVLW01000236">
    <property type="protein sequence ID" value="HIT95234.1"/>
    <property type="molecule type" value="Genomic_DNA"/>
</dbReference>
<evidence type="ECO:0000313" key="5">
    <source>
        <dbReference type="Proteomes" id="UP000824160"/>
    </source>
</evidence>
<feature type="repeat" description="Cell wall-binding" evidence="2">
    <location>
        <begin position="106"/>
        <end position="125"/>
    </location>
</feature>
<dbReference type="Gene3D" id="2.10.270.10">
    <property type="entry name" value="Cholin Binding"/>
    <property type="match status" value="2"/>
</dbReference>
<dbReference type="Proteomes" id="UP000824160">
    <property type="component" value="Unassembled WGS sequence"/>
</dbReference>
<feature type="repeat" description="Cell wall-binding" evidence="2">
    <location>
        <begin position="146"/>
        <end position="165"/>
    </location>
</feature>
<name>A0A9D1H9J6_9FIRM</name>
<dbReference type="InterPro" id="IPR002931">
    <property type="entry name" value="Transglutaminase-like"/>
</dbReference>
<feature type="repeat" description="Cell wall-binding" evidence="2">
    <location>
        <begin position="46"/>
        <end position="65"/>
    </location>
</feature>
<dbReference type="Pfam" id="PF01473">
    <property type="entry name" value="Choline_bind_1"/>
    <property type="match status" value="2"/>
</dbReference>
<feature type="domain" description="Transglutaminase-like" evidence="3">
    <location>
        <begin position="302"/>
        <end position="363"/>
    </location>
</feature>
<feature type="repeat" description="Cell wall-binding" evidence="2">
    <location>
        <begin position="66"/>
        <end position="85"/>
    </location>
</feature>
<proteinExistence type="predicted"/>
<feature type="repeat" description="Cell wall-binding" evidence="2">
    <location>
        <begin position="126"/>
        <end position="145"/>
    </location>
</feature>
<reference evidence="4" key="1">
    <citation type="submission" date="2020-10" db="EMBL/GenBank/DDBJ databases">
        <authorList>
            <person name="Gilroy R."/>
        </authorList>
    </citation>
    <scope>NUCLEOTIDE SEQUENCE</scope>
    <source>
        <strain evidence="4">ChiBcec7-5410</strain>
    </source>
</reference>
<dbReference type="InterPro" id="IPR018337">
    <property type="entry name" value="Cell_wall/Cho-bd_repeat"/>
</dbReference>
<feature type="repeat" description="Cell wall-binding" evidence="2">
    <location>
        <begin position="166"/>
        <end position="185"/>
    </location>
</feature>
<organism evidence="4 5">
    <name type="scientific">Candidatus Faecivivens stercoripullorum</name>
    <dbReference type="NCBI Taxonomy" id="2840805"/>
    <lineage>
        <taxon>Bacteria</taxon>
        <taxon>Bacillati</taxon>
        <taxon>Bacillota</taxon>
        <taxon>Clostridia</taxon>
        <taxon>Eubacteriales</taxon>
        <taxon>Oscillospiraceae</taxon>
        <taxon>Oscillospiraceae incertae sedis</taxon>
        <taxon>Candidatus Faecivivens</taxon>
    </lineage>
</organism>
<keyword evidence="1" id="KW-0677">Repeat</keyword>
<protein>
    <recommendedName>
        <fullName evidence="3">Transglutaminase-like domain-containing protein</fullName>
    </recommendedName>
</protein>
<comment type="caution">
    <text evidence="4">The sequence shown here is derived from an EMBL/GenBank/DDBJ whole genome shotgun (WGS) entry which is preliminary data.</text>
</comment>
<reference evidence="4" key="2">
    <citation type="journal article" date="2021" name="PeerJ">
        <title>Extensive microbial diversity within the chicken gut microbiome revealed by metagenomics and culture.</title>
        <authorList>
            <person name="Gilroy R."/>
            <person name="Ravi A."/>
            <person name="Getino M."/>
            <person name="Pursley I."/>
            <person name="Horton D.L."/>
            <person name="Alikhan N.F."/>
            <person name="Baker D."/>
            <person name="Gharbi K."/>
            <person name="Hall N."/>
            <person name="Watson M."/>
            <person name="Adriaenssens E.M."/>
            <person name="Foster-Nyarko E."/>
            <person name="Jarju S."/>
            <person name="Secka A."/>
            <person name="Antonio M."/>
            <person name="Oren A."/>
            <person name="Chaudhuri R.R."/>
            <person name="La Ragione R."/>
            <person name="Hildebrand F."/>
            <person name="Pallen M.J."/>
        </authorList>
    </citation>
    <scope>NUCLEOTIDE SEQUENCE</scope>
    <source>
        <strain evidence="4">ChiBcec7-5410</strain>
    </source>
</reference>
<evidence type="ECO:0000259" key="3">
    <source>
        <dbReference type="Pfam" id="PF01841"/>
    </source>
</evidence>
<dbReference type="Pfam" id="PF19127">
    <property type="entry name" value="Choline_bind_3"/>
    <property type="match status" value="2"/>
</dbReference>